<proteinExistence type="predicted"/>
<dbReference type="SUPFAM" id="SSF46689">
    <property type="entry name" value="Homeodomain-like"/>
    <property type="match status" value="2"/>
</dbReference>
<comment type="caution">
    <text evidence="5">The sequence shown here is derived from an EMBL/GenBank/DDBJ whole genome shotgun (WGS) entry which is preliminary data.</text>
</comment>
<dbReference type="InterPro" id="IPR037923">
    <property type="entry name" value="HTH-like"/>
</dbReference>
<dbReference type="InterPro" id="IPR018060">
    <property type="entry name" value="HTH_AraC"/>
</dbReference>
<organism evidence="5 6">
    <name type="scientific">Cohnella boryungensis</name>
    <dbReference type="NCBI Taxonomy" id="768479"/>
    <lineage>
        <taxon>Bacteria</taxon>
        <taxon>Bacillati</taxon>
        <taxon>Bacillota</taxon>
        <taxon>Bacilli</taxon>
        <taxon>Bacillales</taxon>
        <taxon>Paenibacillaceae</taxon>
        <taxon>Cohnella</taxon>
    </lineage>
</organism>
<gene>
    <name evidence="5" type="ORF">ACFO1S_16655</name>
</gene>
<accession>A0ABV8SCU2</accession>
<dbReference type="EMBL" id="JBHSED010000035">
    <property type="protein sequence ID" value="MFC4305065.1"/>
    <property type="molecule type" value="Genomic_DNA"/>
</dbReference>
<dbReference type="InterPro" id="IPR009057">
    <property type="entry name" value="Homeodomain-like_sf"/>
</dbReference>
<feature type="domain" description="HTH araC/xylS-type" evidence="4">
    <location>
        <begin position="177"/>
        <end position="275"/>
    </location>
</feature>
<dbReference type="PROSITE" id="PS00041">
    <property type="entry name" value="HTH_ARAC_FAMILY_1"/>
    <property type="match status" value="1"/>
</dbReference>
<dbReference type="PANTHER" id="PTHR43280:SF2">
    <property type="entry name" value="HTH-TYPE TRANSCRIPTIONAL REGULATOR EXSA"/>
    <property type="match status" value="1"/>
</dbReference>
<protein>
    <submittedName>
        <fullName evidence="5">AraC family transcriptional regulator</fullName>
    </submittedName>
</protein>
<dbReference type="Proteomes" id="UP001595755">
    <property type="component" value="Unassembled WGS sequence"/>
</dbReference>
<evidence type="ECO:0000259" key="4">
    <source>
        <dbReference type="PROSITE" id="PS01124"/>
    </source>
</evidence>
<sequence>MPLQNSSAFLAELLHNLKVQPVEAHFTHCLPEWRELDYIPGYNKLYYIRDGEGWIRIGGKEYYPKPGQLVFMPANVEQSYSVVNDNTYRKYWCHFTASIGELDLFQWFDVPHCVDIRNESRMLSLFEELASLHANEALLSRIREKAVLLEIIALFLEEAGTGTRVLPGRAGDMQRLDRIERFIEARLAEPVTLEQLARHVHLHPNYLVRYFNKHFAVSPLKYLNRKRMQKARELLRSTSLTVKEVADRVGYPDTNHFAKAFRRESSCSPTEYRRQNG</sequence>
<dbReference type="PROSITE" id="PS01124">
    <property type="entry name" value="HTH_ARAC_FAMILY_2"/>
    <property type="match status" value="1"/>
</dbReference>
<dbReference type="InterPro" id="IPR014710">
    <property type="entry name" value="RmlC-like_jellyroll"/>
</dbReference>
<dbReference type="InterPro" id="IPR003313">
    <property type="entry name" value="AraC-bd"/>
</dbReference>
<dbReference type="Gene3D" id="1.10.10.60">
    <property type="entry name" value="Homeodomain-like"/>
    <property type="match status" value="2"/>
</dbReference>
<reference evidence="6" key="1">
    <citation type="journal article" date="2019" name="Int. J. Syst. Evol. Microbiol.">
        <title>The Global Catalogue of Microorganisms (GCM) 10K type strain sequencing project: providing services to taxonomists for standard genome sequencing and annotation.</title>
        <authorList>
            <consortium name="The Broad Institute Genomics Platform"/>
            <consortium name="The Broad Institute Genome Sequencing Center for Infectious Disease"/>
            <person name="Wu L."/>
            <person name="Ma J."/>
        </authorList>
    </citation>
    <scope>NUCLEOTIDE SEQUENCE [LARGE SCALE GENOMIC DNA]</scope>
    <source>
        <strain evidence="6">CGMCC 4.1641</strain>
    </source>
</reference>
<dbReference type="PANTHER" id="PTHR43280">
    <property type="entry name" value="ARAC-FAMILY TRANSCRIPTIONAL REGULATOR"/>
    <property type="match status" value="1"/>
</dbReference>
<dbReference type="Gene3D" id="2.60.120.10">
    <property type="entry name" value="Jelly Rolls"/>
    <property type="match status" value="1"/>
</dbReference>
<keyword evidence="2" id="KW-0238">DNA-binding</keyword>
<evidence type="ECO:0000256" key="2">
    <source>
        <dbReference type="ARBA" id="ARBA00023125"/>
    </source>
</evidence>
<dbReference type="RefSeq" id="WP_204603487.1">
    <property type="nucleotide sequence ID" value="NZ_JBHSED010000035.1"/>
</dbReference>
<keyword evidence="6" id="KW-1185">Reference proteome</keyword>
<evidence type="ECO:0000313" key="6">
    <source>
        <dbReference type="Proteomes" id="UP001595755"/>
    </source>
</evidence>
<evidence type="ECO:0000256" key="3">
    <source>
        <dbReference type="ARBA" id="ARBA00023163"/>
    </source>
</evidence>
<dbReference type="Pfam" id="PF12833">
    <property type="entry name" value="HTH_18"/>
    <property type="match status" value="1"/>
</dbReference>
<evidence type="ECO:0000313" key="5">
    <source>
        <dbReference type="EMBL" id="MFC4305065.1"/>
    </source>
</evidence>
<dbReference type="SMART" id="SM00342">
    <property type="entry name" value="HTH_ARAC"/>
    <property type="match status" value="1"/>
</dbReference>
<keyword evidence="1" id="KW-0805">Transcription regulation</keyword>
<dbReference type="InterPro" id="IPR020449">
    <property type="entry name" value="Tscrpt_reg_AraC-type_HTH"/>
</dbReference>
<dbReference type="PRINTS" id="PR00032">
    <property type="entry name" value="HTHARAC"/>
</dbReference>
<name>A0ABV8SCU2_9BACL</name>
<evidence type="ECO:0000256" key="1">
    <source>
        <dbReference type="ARBA" id="ARBA00023015"/>
    </source>
</evidence>
<dbReference type="SUPFAM" id="SSF51215">
    <property type="entry name" value="Regulatory protein AraC"/>
    <property type="match status" value="1"/>
</dbReference>
<keyword evidence="3" id="KW-0804">Transcription</keyword>
<dbReference type="InterPro" id="IPR018062">
    <property type="entry name" value="HTH_AraC-typ_CS"/>
</dbReference>
<dbReference type="Pfam" id="PF02311">
    <property type="entry name" value="AraC_binding"/>
    <property type="match status" value="1"/>
</dbReference>